<protein>
    <submittedName>
        <fullName evidence="4">CRAL-TRIO domain-containing protein</fullName>
    </submittedName>
</protein>
<accession>A0A183SMS7</accession>
<gene>
    <name evidence="2" type="ORF">SSLN_LOCUS5525</name>
</gene>
<reference evidence="4" key="1">
    <citation type="submission" date="2016-06" db="UniProtKB">
        <authorList>
            <consortium name="WormBaseParasite"/>
        </authorList>
    </citation>
    <scope>IDENTIFICATION</scope>
</reference>
<evidence type="ECO:0000313" key="4">
    <source>
        <dbReference type="WBParaSite" id="SSLN_0000570401-mRNA-1"/>
    </source>
</evidence>
<sequence>MHTIGNPARYWEFFRQFEVYVESKVKDPGQGLLYVTHCWRYVKEVIEEVRKILADLFGQPHIIAWSLHKGLFNQAQQTSHMEKSLSDKDGLGTRRQANEFMTDLHFRSVLERIDRQNQWAEVTERISRVCRDANFVDLTEFFETRSRIAISRSGQLVREGEAHPHKNSSNTNMQHQKREGPTLSQPFLMPLQALSFVLCALKHSKWQVVHVYVP</sequence>
<proteinExistence type="predicted"/>
<dbReference type="EMBL" id="UYSU01033289">
    <property type="protein sequence ID" value="VDL91910.1"/>
    <property type="molecule type" value="Genomic_DNA"/>
</dbReference>
<evidence type="ECO:0000256" key="1">
    <source>
        <dbReference type="SAM" id="MobiDB-lite"/>
    </source>
</evidence>
<dbReference type="OrthoDB" id="10068075at2759"/>
<dbReference type="WBParaSite" id="SSLN_0000570401-mRNA-1">
    <property type="protein sequence ID" value="SSLN_0000570401-mRNA-1"/>
    <property type="gene ID" value="SSLN_0000570401"/>
</dbReference>
<dbReference type="STRING" id="70667.A0A183SMS7"/>
<organism evidence="4">
    <name type="scientific">Schistocephalus solidus</name>
    <name type="common">Tapeworm</name>
    <dbReference type="NCBI Taxonomy" id="70667"/>
    <lineage>
        <taxon>Eukaryota</taxon>
        <taxon>Metazoa</taxon>
        <taxon>Spiralia</taxon>
        <taxon>Lophotrochozoa</taxon>
        <taxon>Platyhelminthes</taxon>
        <taxon>Cestoda</taxon>
        <taxon>Eucestoda</taxon>
        <taxon>Diphyllobothriidea</taxon>
        <taxon>Diphyllobothriidae</taxon>
        <taxon>Schistocephalus</taxon>
    </lineage>
</organism>
<dbReference type="AlphaFoldDB" id="A0A183SMS7"/>
<dbReference type="Proteomes" id="UP000275846">
    <property type="component" value="Unassembled WGS sequence"/>
</dbReference>
<reference evidence="2 3" key="2">
    <citation type="submission" date="2018-11" db="EMBL/GenBank/DDBJ databases">
        <authorList>
            <consortium name="Pathogen Informatics"/>
        </authorList>
    </citation>
    <scope>NUCLEOTIDE SEQUENCE [LARGE SCALE GENOMIC DNA]</scope>
    <source>
        <strain evidence="2 3">NST_G2</strain>
    </source>
</reference>
<evidence type="ECO:0000313" key="3">
    <source>
        <dbReference type="Proteomes" id="UP000275846"/>
    </source>
</evidence>
<keyword evidence="3" id="KW-1185">Reference proteome</keyword>
<name>A0A183SMS7_SCHSO</name>
<evidence type="ECO:0000313" key="2">
    <source>
        <dbReference type="EMBL" id="VDL91910.1"/>
    </source>
</evidence>
<feature type="region of interest" description="Disordered" evidence="1">
    <location>
        <begin position="154"/>
        <end position="182"/>
    </location>
</feature>